<dbReference type="SUPFAM" id="SSF48452">
    <property type="entry name" value="TPR-like"/>
    <property type="match status" value="1"/>
</dbReference>
<comment type="similarity">
    <text evidence="2">Belongs to the SusD family.</text>
</comment>
<reference evidence="9" key="1">
    <citation type="journal article" date="2019" name="Int. J. Syst. Evol. Microbiol.">
        <title>The Global Catalogue of Microorganisms (GCM) 10K type strain sequencing project: providing services to taxonomists for standard genome sequencing and annotation.</title>
        <authorList>
            <consortium name="The Broad Institute Genomics Platform"/>
            <consortium name="The Broad Institute Genome Sequencing Center for Infectious Disease"/>
            <person name="Wu L."/>
            <person name="Ma J."/>
        </authorList>
    </citation>
    <scope>NUCLEOTIDE SEQUENCE [LARGE SCALE GENOMIC DNA]</scope>
    <source>
        <strain evidence="9">JCM 18200</strain>
    </source>
</reference>
<dbReference type="EMBL" id="BAABIQ010000044">
    <property type="protein sequence ID" value="GAA4806915.1"/>
    <property type="molecule type" value="Genomic_DNA"/>
</dbReference>
<evidence type="ECO:0000256" key="3">
    <source>
        <dbReference type="ARBA" id="ARBA00022729"/>
    </source>
</evidence>
<feature type="domain" description="RagB/SusD" evidence="6">
    <location>
        <begin position="288"/>
        <end position="563"/>
    </location>
</feature>
<evidence type="ECO:0000313" key="9">
    <source>
        <dbReference type="Proteomes" id="UP001501411"/>
    </source>
</evidence>
<name>A0ABP9CBY8_9SPHI</name>
<dbReference type="Pfam" id="PF07980">
    <property type="entry name" value="SusD_RagB"/>
    <property type="match status" value="1"/>
</dbReference>
<dbReference type="InterPro" id="IPR033985">
    <property type="entry name" value="SusD-like_N"/>
</dbReference>
<dbReference type="Pfam" id="PF14322">
    <property type="entry name" value="SusD-like_3"/>
    <property type="match status" value="1"/>
</dbReference>
<dbReference type="InterPro" id="IPR012944">
    <property type="entry name" value="SusD_RagB_dom"/>
</dbReference>
<dbReference type="InterPro" id="IPR011990">
    <property type="entry name" value="TPR-like_helical_dom_sf"/>
</dbReference>
<evidence type="ECO:0000259" key="7">
    <source>
        <dbReference type="Pfam" id="PF14322"/>
    </source>
</evidence>
<evidence type="ECO:0000313" key="8">
    <source>
        <dbReference type="EMBL" id="GAA4806915.1"/>
    </source>
</evidence>
<dbReference type="Proteomes" id="UP001501411">
    <property type="component" value="Unassembled WGS sequence"/>
</dbReference>
<comment type="subcellular location">
    <subcellularLocation>
        <location evidence="1">Cell outer membrane</location>
    </subcellularLocation>
</comment>
<dbReference type="PROSITE" id="PS51257">
    <property type="entry name" value="PROKAR_LIPOPROTEIN"/>
    <property type="match status" value="1"/>
</dbReference>
<gene>
    <name evidence="8" type="ORF">GCM10023231_40130</name>
</gene>
<keyword evidence="4" id="KW-0472">Membrane</keyword>
<comment type="caution">
    <text evidence="8">The sequence shown here is derived from an EMBL/GenBank/DDBJ whole genome shotgun (WGS) entry which is preliminary data.</text>
</comment>
<evidence type="ECO:0000259" key="6">
    <source>
        <dbReference type="Pfam" id="PF07980"/>
    </source>
</evidence>
<evidence type="ECO:0000256" key="5">
    <source>
        <dbReference type="ARBA" id="ARBA00023237"/>
    </source>
</evidence>
<evidence type="ECO:0000256" key="4">
    <source>
        <dbReference type="ARBA" id="ARBA00023136"/>
    </source>
</evidence>
<evidence type="ECO:0000256" key="2">
    <source>
        <dbReference type="ARBA" id="ARBA00006275"/>
    </source>
</evidence>
<organism evidence="8 9">
    <name type="scientific">Olivibacter ginsenosidimutans</name>
    <dbReference type="NCBI Taxonomy" id="1176537"/>
    <lineage>
        <taxon>Bacteria</taxon>
        <taxon>Pseudomonadati</taxon>
        <taxon>Bacteroidota</taxon>
        <taxon>Sphingobacteriia</taxon>
        <taxon>Sphingobacteriales</taxon>
        <taxon>Sphingobacteriaceae</taxon>
        <taxon>Olivibacter</taxon>
    </lineage>
</organism>
<accession>A0ABP9CBY8</accession>
<keyword evidence="9" id="KW-1185">Reference proteome</keyword>
<keyword evidence="3" id="KW-0732">Signal</keyword>
<protein>
    <submittedName>
        <fullName evidence="8">RagB/SusD family nutrient uptake outer membrane protein</fullName>
    </submittedName>
</protein>
<dbReference type="Gene3D" id="1.25.40.390">
    <property type="match status" value="1"/>
</dbReference>
<keyword evidence="5" id="KW-0998">Cell outer membrane</keyword>
<proteinExistence type="inferred from homology"/>
<feature type="domain" description="SusD-like N-terminal" evidence="7">
    <location>
        <begin position="93"/>
        <end position="221"/>
    </location>
</feature>
<dbReference type="CDD" id="cd08977">
    <property type="entry name" value="SusD"/>
    <property type="match status" value="1"/>
</dbReference>
<evidence type="ECO:0000256" key="1">
    <source>
        <dbReference type="ARBA" id="ARBA00004442"/>
    </source>
</evidence>
<sequence>MVMKRIFLFFVSIALSGCQKDFLNKGPLTNLSEESYWTQGSDAEYAVNGLYEAFYELDGGGEFTPGGAPYMDLCTDLMYLKAPWEFGFNDFNTGSLTADNGWLANFWKKKYQYIRNCNFFFENVDKVKDQLSAEQYNDLSGQARVVRAFLYLRLVQGFGDVPLITQTLSADEWPARTSAEEVLDFVISELAKAAEELPEDQSDGAHGRIYKYVALAYEARAALHYAGFYDKPAYYQVAADALAAIVNSGKFELFRKVEDPTDNFTQIFWAENEGADNKEIIFSDQYIKDLRPSNISTSFAGPGWKGQQAQQNYIDMFEDKAGWQAHGISFREMNSYRNTKTLKSPLLGKSDTYDPKNEFKDRDPRLNATFFNPNIYQDANGVLQKRGEDWAPANRNFAPDWENDCYFFKKLVDPTNFNPVYYYGNSDNNFPLVRYADMLLLYAEALNELGRAADAVTYVNMVRNRVDMPTIVVTDKEDMREIIKHERKIELIAEQVLVWDYKRWREYARTMPNGVEFYGFRRETYGQASILLQRKFITNKYYLWPIPAVELRNNQNMVQNNGW</sequence>